<dbReference type="Pfam" id="PF00892">
    <property type="entry name" value="EamA"/>
    <property type="match status" value="2"/>
</dbReference>
<feature type="transmembrane region" description="Helical" evidence="6">
    <location>
        <begin position="116"/>
        <end position="135"/>
    </location>
</feature>
<evidence type="ECO:0000256" key="2">
    <source>
        <dbReference type="ARBA" id="ARBA00007362"/>
    </source>
</evidence>
<name>A0A1Z4JF22_LEPBY</name>
<gene>
    <name evidence="8" type="ORF">NIES2135_21970</name>
</gene>
<dbReference type="EMBL" id="AP018203">
    <property type="protein sequence ID" value="BAY55374.1"/>
    <property type="molecule type" value="Genomic_DNA"/>
</dbReference>
<keyword evidence="4 6" id="KW-1133">Transmembrane helix</keyword>
<comment type="similarity">
    <text evidence="2">Belongs to the EamA transporter family.</text>
</comment>
<feature type="domain" description="EamA" evidence="7">
    <location>
        <begin position="2"/>
        <end position="133"/>
    </location>
</feature>
<dbReference type="InterPro" id="IPR000620">
    <property type="entry name" value="EamA_dom"/>
</dbReference>
<evidence type="ECO:0000313" key="9">
    <source>
        <dbReference type="Proteomes" id="UP000217895"/>
    </source>
</evidence>
<evidence type="ECO:0000256" key="1">
    <source>
        <dbReference type="ARBA" id="ARBA00004141"/>
    </source>
</evidence>
<protein>
    <submittedName>
        <fullName evidence="8">Integral membrane protein DUF6</fullName>
    </submittedName>
</protein>
<proteinExistence type="inferred from homology"/>
<dbReference type="Proteomes" id="UP000217895">
    <property type="component" value="Chromosome"/>
</dbReference>
<evidence type="ECO:0000313" key="8">
    <source>
        <dbReference type="EMBL" id="BAY55374.1"/>
    </source>
</evidence>
<feature type="transmembrane region" description="Helical" evidence="6">
    <location>
        <begin position="30"/>
        <end position="54"/>
    </location>
</feature>
<organism evidence="8 9">
    <name type="scientific">Leptolyngbya boryana NIES-2135</name>
    <dbReference type="NCBI Taxonomy" id="1973484"/>
    <lineage>
        <taxon>Bacteria</taxon>
        <taxon>Bacillati</taxon>
        <taxon>Cyanobacteriota</taxon>
        <taxon>Cyanophyceae</taxon>
        <taxon>Leptolyngbyales</taxon>
        <taxon>Leptolyngbyaceae</taxon>
        <taxon>Leptolyngbya group</taxon>
        <taxon>Leptolyngbya</taxon>
    </lineage>
</organism>
<evidence type="ECO:0000256" key="4">
    <source>
        <dbReference type="ARBA" id="ARBA00022989"/>
    </source>
</evidence>
<dbReference type="SUPFAM" id="SSF103481">
    <property type="entry name" value="Multidrug resistance efflux transporter EmrE"/>
    <property type="match status" value="2"/>
</dbReference>
<dbReference type="AlphaFoldDB" id="A0A1Z4JF22"/>
<feature type="transmembrane region" description="Helical" evidence="6">
    <location>
        <begin position="239"/>
        <end position="262"/>
    </location>
</feature>
<keyword evidence="5 6" id="KW-0472">Membrane</keyword>
<evidence type="ECO:0000256" key="3">
    <source>
        <dbReference type="ARBA" id="ARBA00022692"/>
    </source>
</evidence>
<dbReference type="PANTHER" id="PTHR22911:SF6">
    <property type="entry name" value="SOLUTE CARRIER FAMILY 35 MEMBER G1"/>
    <property type="match status" value="1"/>
</dbReference>
<dbReference type="GO" id="GO:0016020">
    <property type="term" value="C:membrane"/>
    <property type="evidence" value="ECO:0007669"/>
    <property type="project" value="UniProtKB-SubCell"/>
</dbReference>
<keyword evidence="9" id="KW-1185">Reference proteome</keyword>
<evidence type="ECO:0000256" key="6">
    <source>
        <dbReference type="SAM" id="Phobius"/>
    </source>
</evidence>
<sequence length="287" mass="31880">MIWLAFAILTAFFESLKDVSSKYSLRNLDVYIVAWTANIFAVLFLIPLLFAAGIPKVEPGFWVALLIGGTLNVISFTLYIRAIQIADLSLTVPLVTLTPLFLLVTSPLIVQENPTFADAIGIALIVIGSYVLNLRERKKGYFAPLKALLKNKGSRFMLMVAFIWSITSNFDKVGVVNSSPLFWSTALYAYLAVGMFPIALFNSRHKFKQILPNLQPLMLIGFFHAIAITFQMIAVTYTLVTQVIAIKRMSALISVLFGHFLFRETGLKERLGGAAIMVFGVIVLTLF</sequence>
<reference evidence="8 9" key="1">
    <citation type="submission" date="2017-06" db="EMBL/GenBank/DDBJ databases">
        <title>Genome sequencing of cyanobaciteial culture collection at National Institute for Environmental Studies (NIES).</title>
        <authorList>
            <person name="Hirose Y."/>
            <person name="Shimura Y."/>
            <person name="Fujisawa T."/>
            <person name="Nakamura Y."/>
            <person name="Kawachi M."/>
        </authorList>
    </citation>
    <scope>NUCLEOTIDE SEQUENCE [LARGE SCALE GENOMIC DNA]</scope>
    <source>
        <strain evidence="8 9">NIES-2135</strain>
    </source>
</reference>
<accession>A0A1Z4JF22</accession>
<feature type="transmembrane region" description="Helical" evidence="6">
    <location>
        <begin position="269"/>
        <end position="286"/>
    </location>
</feature>
<evidence type="ECO:0000256" key="5">
    <source>
        <dbReference type="ARBA" id="ARBA00023136"/>
    </source>
</evidence>
<dbReference type="PANTHER" id="PTHR22911">
    <property type="entry name" value="ACYL-MALONYL CONDENSING ENZYME-RELATED"/>
    <property type="match status" value="1"/>
</dbReference>
<dbReference type="Gene3D" id="1.10.3730.20">
    <property type="match status" value="2"/>
</dbReference>
<feature type="transmembrane region" description="Helical" evidence="6">
    <location>
        <begin position="60"/>
        <end position="80"/>
    </location>
</feature>
<feature type="transmembrane region" description="Helical" evidence="6">
    <location>
        <begin position="214"/>
        <end position="233"/>
    </location>
</feature>
<feature type="transmembrane region" description="Helical" evidence="6">
    <location>
        <begin position="181"/>
        <end position="202"/>
    </location>
</feature>
<feature type="domain" description="EamA" evidence="7">
    <location>
        <begin position="153"/>
        <end position="285"/>
    </location>
</feature>
<dbReference type="InterPro" id="IPR037185">
    <property type="entry name" value="EmrE-like"/>
</dbReference>
<keyword evidence="3 6" id="KW-0812">Transmembrane</keyword>
<evidence type="ECO:0000259" key="7">
    <source>
        <dbReference type="Pfam" id="PF00892"/>
    </source>
</evidence>
<feature type="transmembrane region" description="Helical" evidence="6">
    <location>
        <begin position="92"/>
        <end position="110"/>
    </location>
</feature>
<comment type="subcellular location">
    <subcellularLocation>
        <location evidence="1">Membrane</location>
        <topology evidence="1">Multi-pass membrane protein</topology>
    </subcellularLocation>
</comment>